<accession>A0A0C2V2V5</accession>
<dbReference type="OrthoDB" id="2691759at2"/>
<protein>
    <recommendedName>
        <fullName evidence="3">YcxB-like protein domain-containing protein</fullName>
    </recommendedName>
</protein>
<keyword evidence="2" id="KW-1185">Reference proteome</keyword>
<comment type="caution">
    <text evidence="1">The sequence shown here is derived from an EMBL/GenBank/DDBJ whole genome shotgun (WGS) entry which is preliminary data.</text>
</comment>
<evidence type="ECO:0000313" key="2">
    <source>
        <dbReference type="Proteomes" id="UP000031950"/>
    </source>
</evidence>
<dbReference type="EMBL" id="JXRQ01000029">
    <property type="protein sequence ID" value="KIL43382.1"/>
    <property type="molecule type" value="Genomic_DNA"/>
</dbReference>
<evidence type="ECO:0008006" key="3">
    <source>
        <dbReference type="Google" id="ProtNLM"/>
    </source>
</evidence>
<dbReference type="AlphaFoldDB" id="A0A0C2V2V5"/>
<name>A0A0C2V2V5_9BACL</name>
<dbReference type="Proteomes" id="UP000031950">
    <property type="component" value="Unassembled WGS sequence"/>
</dbReference>
<sequence length="87" mass="10634">MITRKIEWEEQHIIEHESFLHLYPQKLTDDSNEFYFHEILDLSYKESMRSFGLLYVHTTKGLFPYKVRENPIAFIRIVEEKIREMKG</sequence>
<gene>
    <name evidence="1" type="ORF">KP77_30880</name>
</gene>
<dbReference type="RefSeq" id="WP_041123607.1">
    <property type="nucleotide sequence ID" value="NZ_JXRQ01000029.1"/>
</dbReference>
<proteinExistence type="predicted"/>
<dbReference type="STRING" id="135826.KP77_30880"/>
<evidence type="ECO:0000313" key="1">
    <source>
        <dbReference type="EMBL" id="KIL43382.1"/>
    </source>
</evidence>
<reference evidence="1 2" key="1">
    <citation type="submission" date="2015-01" db="EMBL/GenBank/DDBJ databases">
        <title>Genome sequence of Jeotgalibacillus alimentarius.</title>
        <authorList>
            <person name="Goh K.M."/>
            <person name="Chan K.-G."/>
            <person name="Yaakop A.S."/>
            <person name="Ee R."/>
            <person name="Gan H.M."/>
            <person name="Chan C.S."/>
        </authorList>
    </citation>
    <scope>NUCLEOTIDE SEQUENCE [LARGE SCALE GENOMIC DNA]</scope>
    <source>
        <strain evidence="1 2">YKJ-13</strain>
    </source>
</reference>
<organism evidence="1 2">
    <name type="scientific">Jeotgalibacillus alimentarius</name>
    <dbReference type="NCBI Taxonomy" id="135826"/>
    <lineage>
        <taxon>Bacteria</taxon>
        <taxon>Bacillati</taxon>
        <taxon>Bacillota</taxon>
        <taxon>Bacilli</taxon>
        <taxon>Bacillales</taxon>
        <taxon>Caryophanaceae</taxon>
        <taxon>Jeotgalibacillus</taxon>
    </lineage>
</organism>
<dbReference type="PATRIC" id="fig|135826.4.peg.3067"/>